<protein>
    <submittedName>
        <fullName evidence="3">Terminase</fullName>
    </submittedName>
</protein>
<dbReference type="RefSeq" id="WP_168447203.1">
    <property type="nucleotide sequence ID" value="NZ_JAAXOW010000002.1"/>
</dbReference>
<sequence length="494" mass="55157">MIASWAEHAARLFEPAPPPRWDTPGDLAAFLDPKTRQTPALDVIDAALVRAFNTPDSRLVISMPPQEGKSQRASRRFPLWALTQNPDLRIAVASYEANIARRWGRAIRDDITQHARDLNLSVRPDLSAQHEWQLDQHDGGVFTAGVGGAMTGRPVDLLLIDDPVKDREQADSPTFREKVWDWWTDTASTRLAPSAPVILILTRWHEDDLAGRLLSSEDGPRWDVVSIPAQCDDPATDQLGREAGEFMLSARGRTREQWEAIKRNAPTRTWAALYQQRPTPAEGAVWKSPWIESNRGKTGEIHHDLQRIVVAVDPAATSKKTSDMTGIVVTGMDSQRRGWVLDDRTLRGSPVEWGCAAWDAVLDWNATDIVVEDNQGGEMVLEVLNAAWRVVTERRNTRRLMPRIQRVHAVQSKRTRAEAIAALYETGHVKHAADGTDRLSKLEDQMLTWTGEGASPDRVDALVHGLTVLFQPHHTKVNPARKAGSGRWGGMRGR</sequence>
<dbReference type="Pfam" id="PF03237">
    <property type="entry name" value="Terminase_6N"/>
    <property type="match status" value="1"/>
</dbReference>
<evidence type="ECO:0000313" key="4">
    <source>
        <dbReference type="Proteomes" id="UP000774283"/>
    </source>
</evidence>
<keyword evidence="1" id="KW-1188">Viral release from host cell</keyword>
<dbReference type="Pfam" id="PF17289">
    <property type="entry name" value="Terminase_6C"/>
    <property type="match status" value="1"/>
</dbReference>
<dbReference type="AlphaFoldDB" id="A0A9X5ISI4"/>
<organism evidence="3 4">
    <name type="scientific">Sanguibacter hominis ATCC BAA-789</name>
    <dbReference type="NCBI Taxonomy" id="1312740"/>
    <lineage>
        <taxon>Bacteria</taxon>
        <taxon>Bacillati</taxon>
        <taxon>Actinomycetota</taxon>
        <taxon>Actinomycetes</taxon>
        <taxon>Micrococcales</taxon>
        <taxon>Sanguibacteraceae</taxon>
        <taxon>Sanguibacter</taxon>
    </lineage>
</organism>
<comment type="caution">
    <text evidence="3">The sequence shown here is derived from an EMBL/GenBank/DDBJ whole genome shotgun (WGS) entry which is preliminary data.</text>
</comment>
<feature type="domain" description="Terminase large subunit gp17-like C-terminal" evidence="2">
    <location>
        <begin position="311"/>
        <end position="466"/>
    </location>
</feature>
<dbReference type="EMBL" id="JAAXOW010000002">
    <property type="protein sequence ID" value="NKX93126.1"/>
    <property type="molecule type" value="Genomic_DNA"/>
</dbReference>
<reference evidence="3 4" key="1">
    <citation type="submission" date="2020-04" db="EMBL/GenBank/DDBJ databases">
        <title>MicrobeNet Type strains.</title>
        <authorList>
            <person name="Nicholson A.C."/>
        </authorList>
    </citation>
    <scope>NUCLEOTIDE SEQUENCE [LARGE SCALE GENOMIC DNA]</scope>
    <source>
        <strain evidence="3 4">ATCC BAA-789</strain>
    </source>
</reference>
<gene>
    <name evidence="3" type="ORF">HF995_07550</name>
</gene>
<dbReference type="Proteomes" id="UP000774283">
    <property type="component" value="Unassembled WGS sequence"/>
</dbReference>
<name>A0A9X5ISI4_9MICO</name>
<dbReference type="Gene3D" id="3.30.420.240">
    <property type="match status" value="1"/>
</dbReference>
<evidence type="ECO:0000259" key="2">
    <source>
        <dbReference type="Pfam" id="PF17289"/>
    </source>
</evidence>
<proteinExistence type="predicted"/>
<dbReference type="InterPro" id="IPR035421">
    <property type="entry name" value="Terminase_6C"/>
</dbReference>
<evidence type="ECO:0000313" key="3">
    <source>
        <dbReference type="EMBL" id="NKX93126.1"/>
    </source>
</evidence>
<keyword evidence="4" id="KW-1185">Reference proteome</keyword>
<accession>A0A9X5ISI4</accession>
<evidence type="ECO:0000256" key="1">
    <source>
        <dbReference type="ARBA" id="ARBA00022612"/>
    </source>
</evidence>